<dbReference type="EMBL" id="JBHTMN010000011">
    <property type="protein sequence ID" value="MFD1383542.1"/>
    <property type="molecule type" value="Genomic_DNA"/>
</dbReference>
<dbReference type="Pfam" id="PF01425">
    <property type="entry name" value="Amidase"/>
    <property type="match status" value="1"/>
</dbReference>
<organism evidence="2 3">
    <name type="scientific">Rhodanobacter aciditrophus</name>
    <dbReference type="NCBI Taxonomy" id="1623218"/>
    <lineage>
        <taxon>Bacteria</taxon>
        <taxon>Pseudomonadati</taxon>
        <taxon>Pseudomonadota</taxon>
        <taxon>Gammaproteobacteria</taxon>
        <taxon>Lysobacterales</taxon>
        <taxon>Rhodanobacteraceae</taxon>
        <taxon>Rhodanobacter</taxon>
    </lineage>
</organism>
<proteinExistence type="predicted"/>
<gene>
    <name evidence="2" type="ORF">ACFQ45_09200</name>
</gene>
<dbReference type="InterPro" id="IPR000120">
    <property type="entry name" value="Amidase"/>
</dbReference>
<dbReference type="PANTHER" id="PTHR11895">
    <property type="entry name" value="TRANSAMIDASE"/>
    <property type="match status" value="1"/>
</dbReference>
<dbReference type="Gene3D" id="3.90.1300.10">
    <property type="entry name" value="Amidase signature (AS) domain"/>
    <property type="match status" value="1"/>
</dbReference>
<comment type="caution">
    <text evidence="2">The sequence shown here is derived from an EMBL/GenBank/DDBJ whole genome shotgun (WGS) entry which is preliminary data.</text>
</comment>
<dbReference type="GO" id="GO:0004040">
    <property type="term" value="F:amidase activity"/>
    <property type="evidence" value="ECO:0007669"/>
    <property type="project" value="UniProtKB-EC"/>
</dbReference>
<accession>A0ABW4B0G8</accession>
<dbReference type="PROSITE" id="PS00571">
    <property type="entry name" value="AMIDASES"/>
    <property type="match status" value="1"/>
</dbReference>
<reference evidence="3" key="1">
    <citation type="journal article" date="2019" name="Int. J. Syst. Evol. Microbiol.">
        <title>The Global Catalogue of Microorganisms (GCM) 10K type strain sequencing project: providing services to taxonomists for standard genome sequencing and annotation.</title>
        <authorList>
            <consortium name="The Broad Institute Genomics Platform"/>
            <consortium name="The Broad Institute Genome Sequencing Center for Infectious Disease"/>
            <person name="Wu L."/>
            <person name="Ma J."/>
        </authorList>
    </citation>
    <scope>NUCLEOTIDE SEQUENCE [LARGE SCALE GENOMIC DNA]</scope>
    <source>
        <strain evidence="3">JCM 30774</strain>
    </source>
</reference>
<keyword evidence="2" id="KW-0378">Hydrolase</keyword>
<protein>
    <submittedName>
        <fullName evidence="2">Amidase</fullName>
        <ecNumber evidence="2">3.5.1.4</ecNumber>
    </submittedName>
</protein>
<sequence>MSKKVRPPSTAEIQSMGEQFGMHLTPSEAAMYSEFIAPIVKDYDRIDELNDPIPLVKYPRTPGYEPTKEENPLNAWYWKTHIEGADEGLLKGVEVAIKDNICVAGVPMMNGTRVLEGFMPNVDATVVTRILDAGGIIAGKAACEALCTSSQSYTCETGPILNPVNNAYSAGGSSGGNAALVGSGVVTMSVGGDQGGSVRTPAAWCGIYGLKPTWGLVPTTGAMPITYSMDHLGPMCDTPENVAKLLTVIAGPDENDPRTVSSKPQDYLAALNKDVKGLTIGILKEGFGHHNSDPEVDATVKQAAEHFAALGAKVIEVSEPMHLDGCAIHTGIVMEGAAQLIFHGSGQGDNWNGLYTTSLVQAFSSRWRARPDELPYTTTSMLFLGDYMHKKYQGRYHAKAQNLRMKLKQKYDELLEKVDLLIMPTNPHTADKLPAPGTPESELIDASNMLQNTMPFDVSGHPAFSIPCGVVKDMPVGMMLVGRMMDDATLITAAQQFYKTYDWKQGTAL</sequence>
<evidence type="ECO:0000313" key="2">
    <source>
        <dbReference type="EMBL" id="MFD1383542.1"/>
    </source>
</evidence>
<dbReference type="Gene3D" id="1.10.20.60">
    <property type="entry name" value="Glu-tRNAGln amidotransferase C subunit, N-terminal domain"/>
    <property type="match status" value="1"/>
</dbReference>
<evidence type="ECO:0000313" key="3">
    <source>
        <dbReference type="Proteomes" id="UP001597059"/>
    </source>
</evidence>
<dbReference type="RefSeq" id="WP_377366915.1">
    <property type="nucleotide sequence ID" value="NZ_JBHTMN010000011.1"/>
</dbReference>
<dbReference type="InterPro" id="IPR023631">
    <property type="entry name" value="Amidase_dom"/>
</dbReference>
<evidence type="ECO:0000259" key="1">
    <source>
        <dbReference type="Pfam" id="PF01425"/>
    </source>
</evidence>
<dbReference type="PANTHER" id="PTHR11895:SF170">
    <property type="entry name" value="AMIDASE"/>
    <property type="match status" value="1"/>
</dbReference>
<dbReference type="InterPro" id="IPR036928">
    <property type="entry name" value="AS_sf"/>
</dbReference>
<dbReference type="InterPro" id="IPR020556">
    <property type="entry name" value="Amidase_CS"/>
</dbReference>
<dbReference type="NCBIfam" id="NF005565">
    <property type="entry name" value="PRK07235.1"/>
    <property type="match status" value="1"/>
</dbReference>
<name>A0ABW4B0G8_9GAMM</name>
<dbReference type="SUPFAM" id="SSF75304">
    <property type="entry name" value="Amidase signature (AS) enzymes"/>
    <property type="match status" value="1"/>
</dbReference>
<feature type="domain" description="Amidase" evidence="1">
    <location>
        <begin position="74"/>
        <end position="490"/>
    </location>
</feature>
<dbReference type="Proteomes" id="UP001597059">
    <property type="component" value="Unassembled WGS sequence"/>
</dbReference>
<keyword evidence="3" id="KW-1185">Reference proteome</keyword>
<dbReference type="EC" id="3.5.1.4" evidence="2"/>